<keyword evidence="14" id="KW-1185">Reference proteome</keyword>
<evidence type="ECO:0000313" key="13">
    <source>
        <dbReference type="EMBL" id="AYO30958.1"/>
    </source>
</evidence>
<dbReference type="UniPathway" id="UPA00253">
    <property type="reaction ID" value="UER00332"/>
</dbReference>
<dbReference type="InterPro" id="IPR005248">
    <property type="entry name" value="NadD/NMNAT"/>
</dbReference>
<dbReference type="KEGG" id="bacg:D2962_10380"/>
<evidence type="ECO:0000259" key="12">
    <source>
        <dbReference type="Pfam" id="PF01467"/>
    </source>
</evidence>
<evidence type="ECO:0000256" key="6">
    <source>
        <dbReference type="ARBA" id="ARBA00022695"/>
    </source>
</evidence>
<evidence type="ECO:0000256" key="5">
    <source>
        <dbReference type="ARBA" id="ARBA00022679"/>
    </source>
</evidence>
<keyword evidence="8 11" id="KW-0067">ATP-binding</keyword>
<dbReference type="EMBL" id="CP033169">
    <property type="protein sequence ID" value="AYO30958.1"/>
    <property type="molecule type" value="Genomic_DNA"/>
</dbReference>
<dbReference type="NCBIfam" id="TIGR00125">
    <property type="entry name" value="cyt_tran_rel"/>
    <property type="match status" value="1"/>
</dbReference>
<dbReference type="EC" id="2.7.7.18" evidence="11"/>
<dbReference type="GO" id="GO:0009435">
    <property type="term" value="P:NAD+ biosynthetic process"/>
    <property type="evidence" value="ECO:0007669"/>
    <property type="project" value="UniProtKB-UniRule"/>
</dbReference>
<dbReference type="Gene3D" id="3.40.50.620">
    <property type="entry name" value="HUPs"/>
    <property type="match status" value="1"/>
</dbReference>
<comment type="function">
    <text evidence="1 11">Catalyzes the reversible adenylation of nicotinate mononucleotide (NaMN) to nicotinic acid adenine dinucleotide (NaAD).</text>
</comment>
<evidence type="ECO:0000256" key="4">
    <source>
        <dbReference type="ARBA" id="ARBA00022642"/>
    </source>
</evidence>
<evidence type="ECO:0000313" key="14">
    <source>
        <dbReference type="Proteomes" id="UP000280960"/>
    </source>
</evidence>
<keyword evidence="6 11" id="KW-0548">Nucleotidyltransferase</keyword>
<dbReference type="FunFam" id="3.40.50.620:FF:000039">
    <property type="entry name" value="Probable nicotinate-nucleotide adenylyltransferase"/>
    <property type="match status" value="1"/>
</dbReference>
<comment type="pathway">
    <text evidence="2 11">Cofactor biosynthesis; NAD(+) biosynthesis; deamido-NAD(+) from nicotinate D-ribonucleotide: step 1/1.</text>
</comment>
<dbReference type="PANTHER" id="PTHR39321">
    <property type="entry name" value="NICOTINATE-NUCLEOTIDE ADENYLYLTRANSFERASE-RELATED"/>
    <property type="match status" value="1"/>
</dbReference>
<reference evidence="13 14" key="1">
    <citation type="submission" date="2018-10" db="EMBL/GenBank/DDBJ databases">
        <authorList>
            <person name="Zhang X."/>
        </authorList>
    </citation>
    <scope>NUCLEOTIDE SEQUENCE [LARGE SCALE GENOMIC DNA]</scope>
    <source>
        <strain evidence="13 14">SK-G1</strain>
    </source>
</reference>
<keyword evidence="9 11" id="KW-0520">NAD</keyword>
<dbReference type="AlphaFoldDB" id="A0A3G2R795"/>
<evidence type="ECO:0000256" key="2">
    <source>
        <dbReference type="ARBA" id="ARBA00005019"/>
    </source>
</evidence>
<dbReference type="Proteomes" id="UP000280960">
    <property type="component" value="Chromosome"/>
</dbReference>
<dbReference type="GO" id="GO:0005524">
    <property type="term" value="F:ATP binding"/>
    <property type="evidence" value="ECO:0007669"/>
    <property type="project" value="UniProtKB-KW"/>
</dbReference>
<dbReference type="HAMAP" id="MF_00244">
    <property type="entry name" value="NaMN_adenylyltr"/>
    <property type="match status" value="1"/>
</dbReference>
<dbReference type="InterPro" id="IPR014729">
    <property type="entry name" value="Rossmann-like_a/b/a_fold"/>
</dbReference>
<dbReference type="GO" id="GO:0004515">
    <property type="term" value="F:nicotinate-nucleotide adenylyltransferase activity"/>
    <property type="evidence" value="ECO:0007669"/>
    <property type="project" value="UniProtKB-UniRule"/>
</dbReference>
<evidence type="ECO:0000256" key="7">
    <source>
        <dbReference type="ARBA" id="ARBA00022741"/>
    </source>
</evidence>
<evidence type="ECO:0000256" key="9">
    <source>
        <dbReference type="ARBA" id="ARBA00023027"/>
    </source>
</evidence>
<evidence type="ECO:0000256" key="3">
    <source>
        <dbReference type="ARBA" id="ARBA00009014"/>
    </source>
</evidence>
<dbReference type="NCBIfam" id="TIGR00482">
    <property type="entry name" value="nicotinate (nicotinamide) nucleotide adenylyltransferase"/>
    <property type="match status" value="1"/>
</dbReference>
<evidence type="ECO:0000256" key="8">
    <source>
        <dbReference type="ARBA" id="ARBA00022840"/>
    </source>
</evidence>
<evidence type="ECO:0000256" key="1">
    <source>
        <dbReference type="ARBA" id="ARBA00002324"/>
    </source>
</evidence>
<organism evidence="13 14">
    <name type="scientific">Biomaibacter acetigenes</name>
    <dbReference type="NCBI Taxonomy" id="2316383"/>
    <lineage>
        <taxon>Bacteria</taxon>
        <taxon>Bacillati</taxon>
        <taxon>Bacillota</taxon>
        <taxon>Clostridia</taxon>
        <taxon>Thermosediminibacterales</taxon>
        <taxon>Tepidanaerobacteraceae</taxon>
        <taxon>Biomaibacter</taxon>
    </lineage>
</organism>
<proteinExistence type="inferred from homology"/>
<keyword evidence="5 11" id="KW-0808">Transferase</keyword>
<dbReference type="InterPro" id="IPR004821">
    <property type="entry name" value="Cyt_trans-like"/>
</dbReference>
<dbReference type="SUPFAM" id="SSF52374">
    <property type="entry name" value="Nucleotidylyl transferase"/>
    <property type="match status" value="1"/>
</dbReference>
<name>A0A3G2R795_9FIRM</name>
<evidence type="ECO:0000256" key="11">
    <source>
        <dbReference type="HAMAP-Rule" id="MF_00244"/>
    </source>
</evidence>
<accession>A0A3G2R795</accession>
<sequence length="204" mass="23555">MSKQNRVGIMGGTFDPIHYGHLVTAEAARTYFNLDEVIFTPAGNPPHKKNYTVTPAEHRYLMTALAINSNPFFKVSRVEIDRTGYTYTIDTLRYFAREYEKDTSLFFISGADAVLDILTWKDVQEVLNMCTFIAATRPGYPMEKLKQKLQEIKKLYGKEVYPMEVTGMDISSTEIRRRVREKLSIKYLLPESVEMYIKKHGIYG</sequence>
<dbReference type="CDD" id="cd02165">
    <property type="entry name" value="NMNAT"/>
    <property type="match status" value="1"/>
</dbReference>
<comment type="catalytic activity">
    <reaction evidence="10 11">
        <text>nicotinate beta-D-ribonucleotide + ATP + H(+) = deamido-NAD(+) + diphosphate</text>
        <dbReference type="Rhea" id="RHEA:22860"/>
        <dbReference type="ChEBI" id="CHEBI:15378"/>
        <dbReference type="ChEBI" id="CHEBI:30616"/>
        <dbReference type="ChEBI" id="CHEBI:33019"/>
        <dbReference type="ChEBI" id="CHEBI:57502"/>
        <dbReference type="ChEBI" id="CHEBI:58437"/>
        <dbReference type="EC" id="2.7.7.18"/>
    </reaction>
</comment>
<evidence type="ECO:0000256" key="10">
    <source>
        <dbReference type="ARBA" id="ARBA00048721"/>
    </source>
</evidence>
<dbReference type="NCBIfam" id="NF000840">
    <property type="entry name" value="PRK00071.1-3"/>
    <property type="match status" value="1"/>
</dbReference>
<dbReference type="PANTHER" id="PTHR39321:SF3">
    <property type="entry name" value="PHOSPHOPANTETHEINE ADENYLYLTRANSFERASE"/>
    <property type="match status" value="1"/>
</dbReference>
<protein>
    <recommendedName>
        <fullName evidence="11">Probable nicotinate-nucleotide adenylyltransferase</fullName>
        <ecNumber evidence="11">2.7.7.18</ecNumber>
    </recommendedName>
    <alternativeName>
        <fullName evidence="11">Deamido-NAD(+) diphosphorylase</fullName>
    </alternativeName>
    <alternativeName>
        <fullName evidence="11">Deamido-NAD(+) pyrophosphorylase</fullName>
    </alternativeName>
    <alternativeName>
        <fullName evidence="11">Nicotinate mononucleotide adenylyltransferase</fullName>
        <shortName evidence="11">NaMN adenylyltransferase</shortName>
    </alternativeName>
</protein>
<keyword evidence="7 11" id="KW-0547">Nucleotide-binding</keyword>
<gene>
    <name evidence="11" type="primary">nadD</name>
    <name evidence="13" type="ORF">D2962_10380</name>
</gene>
<dbReference type="Pfam" id="PF01467">
    <property type="entry name" value="CTP_transf_like"/>
    <property type="match status" value="1"/>
</dbReference>
<feature type="domain" description="Cytidyltransferase-like" evidence="12">
    <location>
        <begin position="9"/>
        <end position="178"/>
    </location>
</feature>
<dbReference type="RefSeq" id="WP_120767860.1">
    <property type="nucleotide sequence ID" value="NZ_CP033169.1"/>
</dbReference>
<keyword evidence="4 11" id="KW-0662">Pyridine nucleotide biosynthesis</keyword>
<comment type="similarity">
    <text evidence="3 11">Belongs to the NadD family.</text>
</comment>